<protein>
    <recommendedName>
        <fullName evidence="2">Disease resistance protein At4g27190-like leucine-rich repeats domain-containing protein</fullName>
    </recommendedName>
</protein>
<evidence type="ECO:0000256" key="1">
    <source>
        <dbReference type="ARBA" id="ARBA00022821"/>
    </source>
</evidence>
<dbReference type="PANTHER" id="PTHR33463:SF136">
    <property type="entry name" value="NB-ARC DOMAIN-CONTAINING PROTEIN"/>
    <property type="match status" value="1"/>
</dbReference>
<reference evidence="4" key="1">
    <citation type="journal article" date="2017" name="Front. Plant Sci.">
        <title>Climate Clever Clovers: New Paradigm to Reduce the Environmental Footprint of Ruminants by Breeding Low Methanogenic Forages Utilizing Haplotype Variation.</title>
        <authorList>
            <person name="Kaur P."/>
            <person name="Appels R."/>
            <person name="Bayer P.E."/>
            <person name="Keeble-Gagnere G."/>
            <person name="Wang J."/>
            <person name="Hirakawa H."/>
            <person name="Shirasawa K."/>
            <person name="Vercoe P."/>
            <person name="Stefanova K."/>
            <person name="Durmic Z."/>
            <person name="Nichols P."/>
            <person name="Revell C."/>
            <person name="Isobe S.N."/>
            <person name="Edwards D."/>
            <person name="Erskine W."/>
        </authorList>
    </citation>
    <scope>NUCLEOTIDE SEQUENCE [LARGE SCALE GENOMIC DNA]</scope>
    <source>
        <strain evidence="4">cv. Daliak</strain>
    </source>
</reference>
<dbReference type="SUPFAM" id="SSF52047">
    <property type="entry name" value="RNI-like"/>
    <property type="match status" value="1"/>
</dbReference>
<proteinExistence type="predicted"/>
<keyword evidence="4" id="KW-1185">Reference proteome</keyword>
<gene>
    <name evidence="3" type="ORF">TSUD_362770</name>
</gene>
<organism evidence="3 4">
    <name type="scientific">Trifolium subterraneum</name>
    <name type="common">Subterranean clover</name>
    <dbReference type="NCBI Taxonomy" id="3900"/>
    <lineage>
        <taxon>Eukaryota</taxon>
        <taxon>Viridiplantae</taxon>
        <taxon>Streptophyta</taxon>
        <taxon>Embryophyta</taxon>
        <taxon>Tracheophyta</taxon>
        <taxon>Spermatophyta</taxon>
        <taxon>Magnoliopsida</taxon>
        <taxon>eudicotyledons</taxon>
        <taxon>Gunneridae</taxon>
        <taxon>Pentapetalae</taxon>
        <taxon>rosids</taxon>
        <taxon>fabids</taxon>
        <taxon>Fabales</taxon>
        <taxon>Fabaceae</taxon>
        <taxon>Papilionoideae</taxon>
        <taxon>50 kb inversion clade</taxon>
        <taxon>NPAAA clade</taxon>
        <taxon>Hologalegina</taxon>
        <taxon>IRL clade</taxon>
        <taxon>Trifolieae</taxon>
        <taxon>Trifolium</taxon>
    </lineage>
</organism>
<dbReference type="AlphaFoldDB" id="A0A2Z6PB38"/>
<dbReference type="InterPro" id="IPR050905">
    <property type="entry name" value="Plant_NBS-LRR"/>
</dbReference>
<dbReference type="EMBL" id="DF973798">
    <property type="protein sequence ID" value="GAU40297.1"/>
    <property type="molecule type" value="Genomic_DNA"/>
</dbReference>
<evidence type="ECO:0000313" key="4">
    <source>
        <dbReference type="Proteomes" id="UP000242715"/>
    </source>
</evidence>
<evidence type="ECO:0000313" key="3">
    <source>
        <dbReference type="EMBL" id="GAU40297.1"/>
    </source>
</evidence>
<accession>A0A2Z6PB38</accession>
<feature type="domain" description="Disease resistance protein At4g27190-like leucine-rich repeats" evidence="2">
    <location>
        <begin position="121"/>
        <end position="219"/>
    </location>
</feature>
<name>A0A2Z6PB38_TRISU</name>
<evidence type="ECO:0000259" key="2">
    <source>
        <dbReference type="Pfam" id="PF23247"/>
    </source>
</evidence>
<keyword evidence="1" id="KW-0611">Plant defense</keyword>
<dbReference type="Gene3D" id="3.80.10.10">
    <property type="entry name" value="Ribonuclease Inhibitor"/>
    <property type="match status" value="1"/>
</dbReference>
<dbReference type="OrthoDB" id="1436555at2759"/>
<dbReference type="Pfam" id="PF23247">
    <property type="entry name" value="LRR_RPS2"/>
    <property type="match status" value="1"/>
</dbReference>
<dbReference type="InterPro" id="IPR057135">
    <property type="entry name" value="At4g27190-like_LRR"/>
</dbReference>
<dbReference type="Proteomes" id="UP000242715">
    <property type="component" value="Unassembled WGS sequence"/>
</dbReference>
<dbReference type="PANTHER" id="PTHR33463">
    <property type="entry name" value="NB-ARC DOMAIN-CONTAINING PROTEIN-RELATED"/>
    <property type="match status" value="1"/>
</dbReference>
<sequence length="296" mass="33179">MMEQGKLHVDLQEELNILRVQCFHDKTDVFPFVFHSKAPLPSTKHLLVGHSAFHEIFPSQTPDVDYTKFLSQLKTLEVIDLSQLESIGFEHSWIGPFIENLQDIRVFYCANLTNLTAFTVSFSKLETINVQNCDGLKYLFTSSTAKTLSVLKEMILVNCKSIIEIVAKEGDEPNEGAMPFMELSVLTLGSLPKLGSFYSGSFTLSFSSLKEVSFTQCNNTKVFRLGDKVPDELKVTIDGVICEGDKNEVIMQQIDEATRVSKDLRVTIDGECPEGDINNVIIQQVEDERQPADLVS</sequence>
<dbReference type="InterPro" id="IPR032675">
    <property type="entry name" value="LRR_dom_sf"/>
</dbReference>